<accession>A0A917TH24</accession>
<reference evidence="1" key="1">
    <citation type="journal article" date="2014" name="Int. J. Syst. Evol. Microbiol.">
        <title>Complete genome sequence of Corynebacterium casei LMG S-19264T (=DSM 44701T), isolated from a smear-ripened cheese.</title>
        <authorList>
            <consortium name="US DOE Joint Genome Institute (JGI-PGF)"/>
            <person name="Walter F."/>
            <person name="Albersmeier A."/>
            <person name="Kalinowski J."/>
            <person name="Ruckert C."/>
        </authorList>
    </citation>
    <scope>NUCLEOTIDE SEQUENCE</scope>
    <source>
        <strain evidence="1">JCM 19831</strain>
    </source>
</reference>
<evidence type="ECO:0000313" key="2">
    <source>
        <dbReference type="Proteomes" id="UP000642070"/>
    </source>
</evidence>
<organism evidence="1 2">
    <name type="scientific">Dactylosporangium sucinum</name>
    <dbReference type="NCBI Taxonomy" id="1424081"/>
    <lineage>
        <taxon>Bacteria</taxon>
        <taxon>Bacillati</taxon>
        <taxon>Actinomycetota</taxon>
        <taxon>Actinomycetes</taxon>
        <taxon>Micromonosporales</taxon>
        <taxon>Micromonosporaceae</taxon>
        <taxon>Dactylosporangium</taxon>
    </lineage>
</organism>
<dbReference type="Proteomes" id="UP000642070">
    <property type="component" value="Unassembled WGS sequence"/>
</dbReference>
<protein>
    <submittedName>
        <fullName evidence="1">Uncharacterized protein</fullName>
    </submittedName>
</protein>
<gene>
    <name evidence="1" type="ORF">GCM10007977_024720</name>
</gene>
<reference evidence="1" key="2">
    <citation type="submission" date="2020-09" db="EMBL/GenBank/DDBJ databases">
        <authorList>
            <person name="Sun Q."/>
            <person name="Ohkuma M."/>
        </authorList>
    </citation>
    <scope>NUCLEOTIDE SEQUENCE</scope>
    <source>
        <strain evidence="1">JCM 19831</strain>
    </source>
</reference>
<name>A0A917TH24_9ACTN</name>
<comment type="caution">
    <text evidence="1">The sequence shown here is derived from an EMBL/GenBank/DDBJ whole genome shotgun (WGS) entry which is preliminary data.</text>
</comment>
<keyword evidence="2" id="KW-1185">Reference proteome</keyword>
<dbReference type="EMBL" id="BMPI01000010">
    <property type="protein sequence ID" value="GGM22607.1"/>
    <property type="molecule type" value="Genomic_DNA"/>
</dbReference>
<evidence type="ECO:0000313" key="1">
    <source>
        <dbReference type="EMBL" id="GGM22607.1"/>
    </source>
</evidence>
<dbReference type="RefSeq" id="WP_190249926.1">
    <property type="nucleotide sequence ID" value="NZ_BMPI01000010.1"/>
</dbReference>
<sequence length="93" mass="10411">MAFTWAGGVLERLAELGIEPYEVQQVLGYGRRWPRLGHSPAGTVLTIWGRTATGRALLLVLWPDRGTLNAHITGARELTADEEQQLQEWEATR</sequence>
<proteinExistence type="predicted"/>
<dbReference type="AlphaFoldDB" id="A0A917TH24"/>